<keyword evidence="15" id="KW-1185">Reference proteome</keyword>
<evidence type="ECO:0000256" key="11">
    <source>
        <dbReference type="SAM" id="MobiDB-lite"/>
    </source>
</evidence>
<comment type="domain">
    <text evidence="10">The SBD domain (substrate-binding domain) mediates the interaction with substrate proteins. It is related to the TRAF family.</text>
</comment>
<proteinExistence type="inferred from homology"/>
<dbReference type="EC" id="2.3.2.27" evidence="10"/>
<reference evidence="14 15" key="1">
    <citation type="submission" date="2024-11" db="EMBL/GenBank/DDBJ databases">
        <title>Adaptive evolution of stress response genes in parasites aligns with host niche diversity.</title>
        <authorList>
            <person name="Hahn C."/>
            <person name="Resl P."/>
        </authorList>
    </citation>
    <scope>NUCLEOTIDE SEQUENCE [LARGE SCALE GENOMIC DNA]</scope>
    <source>
        <strain evidence="14">EGGRZ-B1_66</strain>
        <tissue evidence="14">Body</tissue>
    </source>
</reference>
<dbReference type="Proteomes" id="UP001626550">
    <property type="component" value="Unassembled WGS sequence"/>
</dbReference>
<evidence type="ECO:0000256" key="1">
    <source>
        <dbReference type="ARBA" id="ARBA00000900"/>
    </source>
</evidence>
<comment type="domain">
    <text evidence="10">The RING-type zinc finger domain is essential for ubiquitin ligase activity.</text>
</comment>
<evidence type="ECO:0000313" key="14">
    <source>
        <dbReference type="EMBL" id="KAL3316203.1"/>
    </source>
</evidence>
<evidence type="ECO:0000256" key="2">
    <source>
        <dbReference type="ARBA" id="ARBA00004906"/>
    </source>
</evidence>
<comment type="caution">
    <text evidence="14">The sequence shown here is derived from an EMBL/GenBank/DDBJ whole genome shotgun (WGS) entry which is preliminary data.</text>
</comment>
<keyword evidence="6 9" id="KW-0863">Zinc-finger</keyword>
<dbReference type="EMBL" id="JBJKFK010000582">
    <property type="protein sequence ID" value="KAL3316203.1"/>
    <property type="molecule type" value="Genomic_DNA"/>
</dbReference>
<evidence type="ECO:0000256" key="4">
    <source>
        <dbReference type="ARBA" id="ARBA00022679"/>
    </source>
</evidence>
<evidence type="ECO:0000313" key="15">
    <source>
        <dbReference type="Proteomes" id="UP001626550"/>
    </source>
</evidence>
<evidence type="ECO:0000256" key="5">
    <source>
        <dbReference type="ARBA" id="ARBA00022723"/>
    </source>
</evidence>
<sequence>MSMSFHFNKLPDSNLRSLFECPVCLEFALPPIHQCKNGHILCNSCRVHVNNCPTCRSGPCNSRNLAMDKFASTLTFPCKFLGCLQSLPIHEKLSHEAHCEYRPYNCPCPGTSCKWNGRLEEVIPHLAHCHDGITTLKGEDIVFLATDINLSGAADWVMMQSCFNFNFILVLEKHTTMLDDQNFYALVQIVATPKQAEQYTYKLQLSHGSRRLTWEATPRSIQDGFQRTIESSDCLIFDLKTANFFADEKGNLCINVTVSKVASNSTKPGNAALLVNDENANESDNEHPLNAASNFSDSLDGAPSKRGQHSYKIKKPSSNQEAFL</sequence>
<evidence type="ECO:0000256" key="6">
    <source>
        <dbReference type="ARBA" id="ARBA00022771"/>
    </source>
</evidence>
<dbReference type="InterPro" id="IPR013083">
    <property type="entry name" value="Znf_RING/FYVE/PHD"/>
</dbReference>
<feature type="compositionally biased region" description="Basic residues" evidence="11">
    <location>
        <begin position="306"/>
        <end position="315"/>
    </location>
</feature>
<gene>
    <name evidence="14" type="primary">SIAH1_2</name>
    <name evidence="14" type="ORF">Ciccas_005149</name>
</gene>
<dbReference type="GO" id="GO:0061630">
    <property type="term" value="F:ubiquitin protein ligase activity"/>
    <property type="evidence" value="ECO:0007669"/>
    <property type="project" value="UniProtKB-EC"/>
</dbReference>
<evidence type="ECO:0000256" key="9">
    <source>
        <dbReference type="PROSITE-ProRule" id="PRU00455"/>
    </source>
</evidence>
<dbReference type="Gene3D" id="3.30.160.60">
    <property type="entry name" value="Classic Zinc Finger"/>
    <property type="match status" value="1"/>
</dbReference>
<dbReference type="InterPro" id="IPR001841">
    <property type="entry name" value="Znf_RING"/>
</dbReference>
<evidence type="ECO:0000256" key="8">
    <source>
        <dbReference type="ARBA" id="ARBA00022833"/>
    </source>
</evidence>
<dbReference type="Pfam" id="PF03145">
    <property type="entry name" value="Sina_TRAF"/>
    <property type="match status" value="1"/>
</dbReference>
<dbReference type="PANTHER" id="PTHR45877">
    <property type="entry name" value="E3 UBIQUITIN-PROTEIN LIGASE SIAH2"/>
    <property type="match status" value="1"/>
</dbReference>
<dbReference type="Pfam" id="PF21362">
    <property type="entry name" value="Sina_RING"/>
    <property type="match status" value="1"/>
</dbReference>
<dbReference type="PROSITE" id="PS50089">
    <property type="entry name" value="ZF_RING_2"/>
    <property type="match status" value="1"/>
</dbReference>
<dbReference type="InterPro" id="IPR004162">
    <property type="entry name" value="SINA-like_animal"/>
</dbReference>
<comment type="function">
    <text evidence="10">E3 ubiquitin-protein ligase that mediates ubiquitination and subsequent proteasomal degradation of target proteins. E3 ubiquitin ligases accept ubiquitin from an E2 ubiquitin-conjugating enzyme in the form of a thioester and then directly transfers the ubiquitin to targeted substrates.</text>
</comment>
<feature type="domain" description="SIAH-type" evidence="13">
    <location>
        <begin position="73"/>
        <end position="131"/>
    </location>
</feature>
<comment type="similarity">
    <text evidence="3 10">Belongs to the SINA (Seven in absentia) family.</text>
</comment>
<evidence type="ECO:0000256" key="7">
    <source>
        <dbReference type="ARBA" id="ARBA00022786"/>
    </source>
</evidence>
<dbReference type="InterPro" id="IPR008974">
    <property type="entry name" value="TRAF-like"/>
</dbReference>
<dbReference type="InterPro" id="IPR049548">
    <property type="entry name" value="Sina-like_RING"/>
</dbReference>
<name>A0ABD2Q9P5_9PLAT</name>
<dbReference type="GO" id="GO:0008270">
    <property type="term" value="F:zinc ion binding"/>
    <property type="evidence" value="ECO:0007669"/>
    <property type="project" value="UniProtKB-KW"/>
</dbReference>
<keyword evidence="4" id="KW-0808">Transferase</keyword>
<dbReference type="PROSITE" id="PS51081">
    <property type="entry name" value="ZF_SIAH"/>
    <property type="match status" value="1"/>
</dbReference>
<organism evidence="14 15">
    <name type="scientific">Cichlidogyrus casuarinus</name>
    <dbReference type="NCBI Taxonomy" id="1844966"/>
    <lineage>
        <taxon>Eukaryota</taxon>
        <taxon>Metazoa</taxon>
        <taxon>Spiralia</taxon>
        <taxon>Lophotrochozoa</taxon>
        <taxon>Platyhelminthes</taxon>
        <taxon>Monogenea</taxon>
        <taxon>Monopisthocotylea</taxon>
        <taxon>Dactylogyridea</taxon>
        <taxon>Ancyrocephalidae</taxon>
        <taxon>Cichlidogyrus</taxon>
    </lineage>
</organism>
<feature type="domain" description="RING-type" evidence="12">
    <location>
        <begin position="21"/>
        <end position="56"/>
    </location>
</feature>
<dbReference type="InterPro" id="IPR013010">
    <property type="entry name" value="Znf_SIAH"/>
</dbReference>
<comment type="pathway">
    <text evidence="2 10">Protein modification; protein ubiquitination.</text>
</comment>
<dbReference type="Pfam" id="PF21361">
    <property type="entry name" value="Sina_ZnF"/>
    <property type="match status" value="1"/>
</dbReference>
<dbReference type="Gene3D" id="2.60.210.10">
    <property type="entry name" value="Apoptosis, Tumor Necrosis Factor Receptor Associated Protein 2, Chain A"/>
    <property type="match status" value="1"/>
</dbReference>
<keyword evidence="5 10" id="KW-0479">Metal-binding</keyword>
<evidence type="ECO:0000256" key="3">
    <source>
        <dbReference type="ARBA" id="ARBA00009119"/>
    </source>
</evidence>
<evidence type="ECO:0000256" key="10">
    <source>
        <dbReference type="RuleBase" id="RU201113"/>
    </source>
</evidence>
<dbReference type="FunFam" id="2.60.210.10:FF:000002">
    <property type="entry name" value="E3 ubiquitin-protein ligase"/>
    <property type="match status" value="1"/>
</dbReference>
<dbReference type="FunFam" id="3.30.40.10:FF:000041">
    <property type="entry name" value="E3 ubiquitin-protein ligase SINAT3"/>
    <property type="match status" value="1"/>
</dbReference>
<dbReference type="AlphaFoldDB" id="A0ABD2Q9P5"/>
<dbReference type="SUPFAM" id="SSF49599">
    <property type="entry name" value="TRAF domain-like"/>
    <property type="match status" value="1"/>
</dbReference>
<protein>
    <recommendedName>
        <fullName evidence="10">E3 ubiquitin-protein ligase</fullName>
        <ecNumber evidence="10">2.3.2.27</ecNumber>
    </recommendedName>
</protein>
<keyword evidence="7 10" id="KW-0833">Ubl conjugation pathway</keyword>
<dbReference type="Gene3D" id="3.30.40.10">
    <property type="entry name" value="Zinc/RING finger domain, C3HC4 (zinc finger)"/>
    <property type="match status" value="1"/>
</dbReference>
<dbReference type="PANTHER" id="PTHR45877:SF2">
    <property type="entry name" value="E3 UBIQUITIN-PROTEIN LIGASE SINA-RELATED"/>
    <property type="match status" value="1"/>
</dbReference>
<evidence type="ECO:0000259" key="12">
    <source>
        <dbReference type="PROSITE" id="PS50089"/>
    </source>
</evidence>
<comment type="catalytic activity">
    <reaction evidence="1 10">
        <text>S-ubiquitinyl-[E2 ubiquitin-conjugating enzyme]-L-cysteine + [acceptor protein]-L-lysine = [E2 ubiquitin-conjugating enzyme]-L-cysteine + N(6)-ubiquitinyl-[acceptor protein]-L-lysine.</text>
        <dbReference type="EC" id="2.3.2.27"/>
    </reaction>
</comment>
<evidence type="ECO:0000259" key="13">
    <source>
        <dbReference type="PROSITE" id="PS51081"/>
    </source>
</evidence>
<accession>A0ABD2Q9P5</accession>
<dbReference type="GO" id="GO:0030154">
    <property type="term" value="P:cell differentiation"/>
    <property type="evidence" value="ECO:0007669"/>
    <property type="project" value="UniProtKB-ARBA"/>
</dbReference>
<feature type="region of interest" description="Disordered" evidence="11">
    <location>
        <begin position="280"/>
        <end position="324"/>
    </location>
</feature>
<dbReference type="InterPro" id="IPR018121">
    <property type="entry name" value="7-in-absentia-prot_TRAF-dom"/>
</dbReference>
<keyword evidence="8 10" id="KW-0862">Zinc</keyword>